<gene>
    <name evidence="2" type="ORF">HA237_02415</name>
    <name evidence="3" type="ORF">J4224_02810</name>
</gene>
<dbReference type="Proteomes" id="UP000683213">
    <property type="component" value="Unassembled WGS sequence"/>
</dbReference>
<dbReference type="EMBL" id="DUFG01000013">
    <property type="protein sequence ID" value="HIH08204.1"/>
    <property type="molecule type" value="Genomic_DNA"/>
</dbReference>
<name>A0A7J4ITU6_9ARCH</name>
<proteinExistence type="predicted"/>
<organism evidence="2 4">
    <name type="scientific">Candidatus Iainarchaeum sp</name>
    <dbReference type="NCBI Taxonomy" id="3101447"/>
    <lineage>
        <taxon>Archaea</taxon>
        <taxon>Candidatus Iainarchaeota</taxon>
        <taxon>Candidatus Iainarchaeia</taxon>
        <taxon>Candidatus Iainarchaeales</taxon>
        <taxon>Candidatus Iainarchaeaceae</taxon>
        <taxon>Candidatus Iainarchaeum</taxon>
    </lineage>
</organism>
<reference evidence="4" key="1">
    <citation type="journal article" date="2020" name="bioRxiv">
        <title>A rank-normalized archaeal taxonomy based on genome phylogeny resolves widespread incomplete and uneven classifications.</title>
        <authorList>
            <person name="Rinke C."/>
            <person name="Chuvochina M."/>
            <person name="Mussig A.J."/>
            <person name="Chaumeil P.-A."/>
            <person name="Waite D.W."/>
            <person name="Whitman W.B."/>
            <person name="Parks D.H."/>
            <person name="Hugenholtz P."/>
        </authorList>
    </citation>
    <scope>NUCLEOTIDE SEQUENCE [LARGE SCALE GENOMIC DNA]</scope>
</reference>
<dbReference type="SMART" id="SM00933">
    <property type="entry name" value="NurA"/>
    <property type="match status" value="1"/>
</dbReference>
<evidence type="ECO:0000313" key="4">
    <source>
        <dbReference type="Proteomes" id="UP000577419"/>
    </source>
</evidence>
<evidence type="ECO:0000313" key="2">
    <source>
        <dbReference type="EMBL" id="HIH08204.1"/>
    </source>
</evidence>
<dbReference type="Proteomes" id="UP000577419">
    <property type="component" value="Unassembled WGS sequence"/>
</dbReference>
<reference evidence="3" key="2">
    <citation type="submission" date="2021-03" db="EMBL/GenBank/DDBJ databases">
        <authorList>
            <person name="Jaffe A."/>
        </authorList>
    </citation>
    <scope>NUCLEOTIDE SEQUENCE</scope>
    <source>
        <strain evidence="3">RIFCSPHIGHO2_01_FULL_GW2011_AR10_43_9</strain>
    </source>
</reference>
<comment type="caution">
    <text evidence="2">The sequence shown here is derived from an EMBL/GenBank/DDBJ whole genome shotgun (WGS) entry which is preliminary data.</text>
</comment>
<reference evidence="3" key="3">
    <citation type="submission" date="2021-05" db="EMBL/GenBank/DDBJ databases">
        <title>Protein family content uncovers lineage relationships and bacterial pathway maintenance mechanisms in DPANN archaea.</title>
        <authorList>
            <person name="Castelle C.J."/>
            <person name="Meheust R."/>
            <person name="Jaffe A.L."/>
            <person name="Seitz K."/>
            <person name="Gong X."/>
            <person name="Baker B.J."/>
            <person name="Banfield J.F."/>
        </authorList>
    </citation>
    <scope>NUCLEOTIDE SEQUENCE</scope>
    <source>
        <strain evidence="3">RIFCSPHIGHO2_01_FULL_GW2011_AR10_43_9</strain>
    </source>
</reference>
<accession>A0A7J4ITU6</accession>
<dbReference type="EMBL" id="JAGVWF010000037">
    <property type="protein sequence ID" value="MBS3059333.1"/>
    <property type="molecule type" value="Genomic_DNA"/>
</dbReference>
<sequence length="365" mass="41704">MMGISKVIDEAVSFIHSNEQSKKGIAEKLLPLKGKKISFPSKELLEELLVFPVHGKPLEGKIAGVDSGFVDKKLASVDLVLIRAVGVLFEYEKGFFRKSSYVPGLYSFPMPHLSNHALELDEFACSKSLLRLREEVSTAREVIEKFSPEYCFLDGSIVPQYQDKPRKDSVINELYHSIVREFEDLFETAEKNKCILVGCVEDSRGSRFRSVLQEEVLQHEKLLPSEKLDYLFDSALLDYLLSVGERTCALHYTKNISQHPILNDFDEKWSKNIFSFYLKPSLYDRPLRVEFINGAGNLTEKSSKIASVVFSLSSLHREYAFPSVLIEADLRARLRPEEIDVVVNKIMDKVAKNVKMKLRRDSRPF</sequence>
<dbReference type="Pfam" id="PF09376">
    <property type="entry name" value="NurA"/>
    <property type="match status" value="1"/>
</dbReference>
<protein>
    <submittedName>
        <fullName evidence="2">DNA double-strand break repair nuclease NurA</fullName>
    </submittedName>
</protein>
<dbReference type="InterPro" id="IPR018977">
    <property type="entry name" value="NurA_domain"/>
</dbReference>
<feature type="domain" description="NurA" evidence="1">
    <location>
        <begin position="60"/>
        <end position="334"/>
    </location>
</feature>
<evidence type="ECO:0000313" key="3">
    <source>
        <dbReference type="EMBL" id="MBS3059333.1"/>
    </source>
</evidence>
<dbReference type="AlphaFoldDB" id="A0A7J4ITU6"/>
<evidence type="ECO:0000259" key="1">
    <source>
        <dbReference type="SMART" id="SM00933"/>
    </source>
</evidence>